<keyword evidence="1" id="KW-1133">Transmembrane helix</keyword>
<dbReference type="InterPro" id="IPR023393">
    <property type="entry name" value="START-like_dom_sf"/>
</dbReference>
<sequence>MKIIFYLRRRSLVERFRRKQSIQMLRHIVYMLIILSITGIPLRAIFIQAHINQKLVPYYAQKLGMLFVTFSHAGVMIYILLLTADYHIGQLYMICKHCEVETSKEDGVEVVRNEPVTNENGVVGQLTEKRLYLSSRLPAWMRSLIPNVFYITEKATNFYPYTTTEYTCSFLPRFSIVVETRYEDNNGTTDNCHQLSSDDLAARKLEYLDIAIEPVPAYKYKESEDPCKFKSEKTGRGPLMPGWREYTKPIMCAYKTIRVRFEVWGFQTRVEDFAQRAVRDILTLAHRQAFTWMDEWYGMTLEQVREYEREMFHRTNKKVLPTSASMTINTSSD</sequence>
<dbReference type="PANTHER" id="PTHR10658:SF54">
    <property type="entry name" value="CYTOPLASMIC PHOSPHATIDYLINOSITOL TRANSFER PROTEIN 1"/>
    <property type="match status" value="1"/>
</dbReference>
<feature type="transmembrane region" description="Helical" evidence="1">
    <location>
        <begin position="28"/>
        <end position="51"/>
    </location>
</feature>
<protein>
    <recommendedName>
        <fullName evidence="2">Phosphatidylinositol transfer protein N-terminal domain-containing protein</fullName>
    </recommendedName>
</protein>
<comment type="caution">
    <text evidence="3">The sequence shown here is derived from an EMBL/GenBank/DDBJ whole genome shotgun (WGS) entry which is preliminary data.</text>
</comment>
<evidence type="ECO:0000259" key="2">
    <source>
        <dbReference type="Pfam" id="PF02121"/>
    </source>
</evidence>
<dbReference type="GO" id="GO:0035091">
    <property type="term" value="F:phosphatidylinositol binding"/>
    <property type="evidence" value="ECO:0007669"/>
    <property type="project" value="TreeGrafter"/>
</dbReference>
<feature type="transmembrane region" description="Helical" evidence="1">
    <location>
        <begin position="63"/>
        <end position="84"/>
    </location>
</feature>
<dbReference type="PRINTS" id="PR00391">
    <property type="entry name" value="PITRANSFER"/>
</dbReference>
<gene>
    <name evidence="3" type="ORF">HFQ381_LOCUS17718</name>
</gene>
<dbReference type="GO" id="GO:0005737">
    <property type="term" value="C:cytoplasm"/>
    <property type="evidence" value="ECO:0007669"/>
    <property type="project" value="UniProtKB-ARBA"/>
</dbReference>
<evidence type="ECO:0000256" key="1">
    <source>
        <dbReference type="SAM" id="Phobius"/>
    </source>
</evidence>
<dbReference type="Pfam" id="PF02121">
    <property type="entry name" value="IP_trans"/>
    <property type="match status" value="1"/>
</dbReference>
<dbReference type="InterPro" id="IPR001666">
    <property type="entry name" value="PI_transfer"/>
</dbReference>
<evidence type="ECO:0000313" key="4">
    <source>
        <dbReference type="Proteomes" id="UP000663851"/>
    </source>
</evidence>
<evidence type="ECO:0000313" key="3">
    <source>
        <dbReference type="EMBL" id="CAF4365944.1"/>
    </source>
</evidence>
<dbReference type="FunFam" id="3.30.530.20:FF:000028">
    <property type="entry name" value="Phosphatidylinositol transfer protein 5"/>
    <property type="match status" value="1"/>
</dbReference>
<dbReference type="GO" id="GO:0008526">
    <property type="term" value="F:phosphatidylinositol transfer activity"/>
    <property type="evidence" value="ECO:0007669"/>
    <property type="project" value="TreeGrafter"/>
</dbReference>
<dbReference type="GO" id="GO:0071944">
    <property type="term" value="C:cell periphery"/>
    <property type="evidence" value="ECO:0007669"/>
    <property type="project" value="UniProtKB-ARBA"/>
</dbReference>
<feature type="domain" description="Phosphatidylinositol transfer protein N-terminal" evidence="2">
    <location>
        <begin position="80"/>
        <end position="311"/>
    </location>
</feature>
<organism evidence="3 4">
    <name type="scientific">Rotaria socialis</name>
    <dbReference type="NCBI Taxonomy" id="392032"/>
    <lineage>
        <taxon>Eukaryota</taxon>
        <taxon>Metazoa</taxon>
        <taxon>Spiralia</taxon>
        <taxon>Gnathifera</taxon>
        <taxon>Rotifera</taxon>
        <taxon>Eurotatoria</taxon>
        <taxon>Bdelloidea</taxon>
        <taxon>Philodinida</taxon>
        <taxon>Philodinidae</taxon>
        <taxon>Rotaria</taxon>
    </lineage>
</organism>
<dbReference type="InterPro" id="IPR055261">
    <property type="entry name" value="PI_transfer_N"/>
</dbReference>
<keyword evidence="1" id="KW-0472">Membrane</keyword>
<proteinExistence type="predicted"/>
<name>A0A820M0U2_9BILA</name>
<reference evidence="3" key="1">
    <citation type="submission" date="2021-02" db="EMBL/GenBank/DDBJ databases">
        <authorList>
            <person name="Nowell W R."/>
        </authorList>
    </citation>
    <scope>NUCLEOTIDE SEQUENCE</scope>
</reference>
<dbReference type="PANTHER" id="PTHR10658">
    <property type="entry name" value="PHOSPHATIDYLINOSITOL TRANSFER PROTEIN"/>
    <property type="match status" value="1"/>
</dbReference>
<keyword evidence="1" id="KW-0812">Transmembrane</keyword>
<dbReference type="SUPFAM" id="SSF55961">
    <property type="entry name" value="Bet v1-like"/>
    <property type="match status" value="1"/>
</dbReference>
<dbReference type="Gene3D" id="3.30.530.20">
    <property type="match status" value="1"/>
</dbReference>
<dbReference type="EMBL" id="CAJOBO010001328">
    <property type="protein sequence ID" value="CAF4365944.1"/>
    <property type="molecule type" value="Genomic_DNA"/>
</dbReference>
<dbReference type="Proteomes" id="UP000663851">
    <property type="component" value="Unassembled WGS sequence"/>
</dbReference>
<dbReference type="AlphaFoldDB" id="A0A820M0U2"/>
<accession>A0A820M0U2</accession>